<feature type="region of interest" description="Disordered" evidence="1">
    <location>
        <begin position="467"/>
        <end position="548"/>
    </location>
</feature>
<feature type="compositionally biased region" description="Low complexity" evidence="1">
    <location>
        <begin position="510"/>
        <end position="526"/>
    </location>
</feature>
<dbReference type="InterPro" id="IPR024516">
    <property type="entry name" value="Mce_C"/>
</dbReference>
<dbReference type="Pfam" id="PF02470">
    <property type="entry name" value="MlaD"/>
    <property type="match status" value="1"/>
</dbReference>
<dbReference type="Pfam" id="PF11887">
    <property type="entry name" value="Mce4_CUP1"/>
    <property type="match status" value="1"/>
</dbReference>
<dbReference type="InterPro" id="IPR003399">
    <property type="entry name" value="Mce/MlaD"/>
</dbReference>
<sequence>MSTIFNIRNMKLPAMSRATVIIGTLLVIVALVAAFVGWQLYKKLTTNTVTAYFTDTLALYPGDKVQIMGVQVGKIDAIDPDGDKMRVTFTYESKYKVPKDASASILNPSLVASRTIQLTPAYTGGDVMEDGAVIPLNRTQVPVEWDELRDSLDKILTDLGPSKEDPKGPFGEVIESFADGLAGKGKQINTTLNSLSEALTTLNEGRDDFFSIVKSLALFVNALYQSDQQFVALNDDLAQFTNAFTNTDRELANALQDLNQLLSTTRGFLDENAEVLTKDVNNLADVTNAILQPEPLDGLETGLHVFPNLGANIVNISSPVNGGIVGLPVINNMANPMQFICSAIQAGSRLGYQESAELCAQYLAPILDAIKFNFPPFGLNQISTALTLPKMVTYSEPRLQPPPGYKDTTVPGIFSRDTLFSHGNHEPGWVVAPGMQGVDVQPFTANMLTPDSLSALLGGPDIAPPTAPPAFGVGANGKLPGPPNAYQENQPLPPPWYPQPGPPPAPAPGVIPGDPGGPSPMSGPAAGPAPGPAPAAPAGPPLPAEAGG</sequence>
<evidence type="ECO:0000259" key="2">
    <source>
        <dbReference type="Pfam" id="PF02470"/>
    </source>
</evidence>
<evidence type="ECO:0000313" key="4">
    <source>
        <dbReference type="EMBL" id="MCV7172429.1"/>
    </source>
</evidence>
<feature type="domain" description="Mammalian cell entry C-terminal" evidence="3">
    <location>
        <begin position="128"/>
        <end position="288"/>
    </location>
</feature>
<proteinExistence type="predicted"/>
<name>A0A9X2YSI2_9MYCO</name>
<dbReference type="EMBL" id="JACKSJ010000184">
    <property type="protein sequence ID" value="MCV7172429.1"/>
    <property type="molecule type" value="Genomic_DNA"/>
</dbReference>
<dbReference type="Proteomes" id="UP001140293">
    <property type="component" value="Unassembled WGS sequence"/>
</dbReference>
<feature type="domain" description="Mce/MlaD" evidence="2">
    <location>
        <begin position="46"/>
        <end position="120"/>
    </location>
</feature>
<evidence type="ECO:0000313" key="5">
    <source>
        <dbReference type="Proteomes" id="UP001140293"/>
    </source>
</evidence>
<dbReference type="AlphaFoldDB" id="A0A9X2YSI2"/>
<dbReference type="InterPro" id="IPR005693">
    <property type="entry name" value="Mce"/>
</dbReference>
<feature type="compositionally biased region" description="Pro residues" evidence="1">
    <location>
        <begin position="491"/>
        <end position="509"/>
    </location>
</feature>
<comment type="caution">
    <text evidence="4">The sequence shown here is derived from an EMBL/GenBank/DDBJ whole genome shotgun (WGS) entry which is preliminary data.</text>
</comment>
<protein>
    <submittedName>
        <fullName evidence="4">Virulence factor Mce family protein</fullName>
    </submittedName>
</protein>
<organism evidence="4 5">
    <name type="scientific">[Mycobacterium] manitobense</name>
    <dbReference type="NCBI Taxonomy" id="190147"/>
    <lineage>
        <taxon>Bacteria</taxon>
        <taxon>Bacillati</taxon>
        <taxon>Actinomycetota</taxon>
        <taxon>Actinomycetes</taxon>
        <taxon>Mycobacteriales</taxon>
        <taxon>Mycobacteriaceae</taxon>
        <taxon>Mycolicibacterium</taxon>
    </lineage>
</organism>
<feature type="compositionally biased region" description="Pro residues" evidence="1">
    <location>
        <begin position="527"/>
        <end position="548"/>
    </location>
</feature>
<gene>
    <name evidence="4" type="ORF">H7I41_21160</name>
</gene>
<dbReference type="InterPro" id="IPR052336">
    <property type="entry name" value="MlaD_Phospholipid_Transporter"/>
</dbReference>
<keyword evidence="5" id="KW-1185">Reference proteome</keyword>
<evidence type="ECO:0000259" key="3">
    <source>
        <dbReference type="Pfam" id="PF11887"/>
    </source>
</evidence>
<dbReference type="NCBIfam" id="TIGR00996">
    <property type="entry name" value="Mtu_fam_mce"/>
    <property type="match status" value="1"/>
</dbReference>
<reference evidence="4" key="2">
    <citation type="journal article" date="2022" name="BMC Genomics">
        <title>Comparative genome analysis of mycobacteria focusing on tRNA and non-coding RNA.</title>
        <authorList>
            <person name="Behra P.R.K."/>
            <person name="Pettersson B.M.F."/>
            <person name="Ramesh M."/>
            <person name="Das S."/>
            <person name="Dasgupta S."/>
            <person name="Kirsebom L.A."/>
        </authorList>
    </citation>
    <scope>NUCLEOTIDE SEQUENCE</scope>
    <source>
        <strain evidence="4">DSM 44615</strain>
    </source>
</reference>
<dbReference type="PANTHER" id="PTHR33371">
    <property type="entry name" value="INTERMEMBRANE PHOSPHOLIPID TRANSPORT SYSTEM BINDING PROTEIN MLAD-RELATED"/>
    <property type="match status" value="1"/>
</dbReference>
<evidence type="ECO:0000256" key="1">
    <source>
        <dbReference type="SAM" id="MobiDB-lite"/>
    </source>
</evidence>
<accession>A0A9X2YSI2</accession>
<dbReference type="GO" id="GO:0005576">
    <property type="term" value="C:extracellular region"/>
    <property type="evidence" value="ECO:0007669"/>
    <property type="project" value="TreeGrafter"/>
</dbReference>
<reference evidence="4" key="1">
    <citation type="submission" date="2020-07" db="EMBL/GenBank/DDBJ databases">
        <authorList>
            <person name="Pettersson B.M.F."/>
            <person name="Behra P.R.K."/>
            <person name="Ramesh M."/>
            <person name="Das S."/>
            <person name="Dasgupta S."/>
            <person name="Kirsebom L.A."/>
        </authorList>
    </citation>
    <scope>NUCLEOTIDE SEQUENCE</scope>
    <source>
        <strain evidence="4">DSM 44615</strain>
    </source>
</reference>
<dbReference type="PANTHER" id="PTHR33371:SF4">
    <property type="entry name" value="INTERMEMBRANE PHOSPHOLIPID TRANSPORT SYSTEM BINDING PROTEIN MLAD"/>
    <property type="match status" value="1"/>
</dbReference>
<dbReference type="RefSeq" id="WP_264014605.1">
    <property type="nucleotide sequence ID" value="NZ_JACKSJ010000184.1"/>
</dbReference>